<dbReference type="InParanoid" id="G4YSN7"/>
<dbReference type="AlphaFoldDB" id="G4YSN7"/>
<gene>
    <name evidence="2" type="ORF">PHYSODRAFT_484533</name>
</gene>
<organism evidence="2 3">
    <name type="scientific">Phytophthora sojae (strain P6497)</name>
    <name type="common">Soybean stem and root rot agent</name>
    <name type="synonym">Phytophthora megasperma f. sp. glycines</name>
    <dbReference type="NCBI Taxonomy" id="1094619"/>
    <lineage>
        <taxon>Eukaryota</taxon>
        <taxon>Sar</taxon>
        <taxon>Stramenopiles</taxon>
        <taxon>Oomycota</taxon>
        <taxon>Peronosporomycetes</taxon>
        <taxon>Peronosporales</taxon>
        <taxon>Peronosporaceae</taxon>
        <taxon>Phytophthora</taxon>
    </lineage>
</organism>
<evidence type="ECO:0000313" key="2">
    <source>
        <dbReference type="EMBL" id="EGZ23530.1"/>
    </source>
</evidence>
<reference evidence="2 3" key="1">
    <citation type="journal article" date="2006" name="Science">
        <title>Phytophthora genome sequences uncover evolutionary origins and mechanisms of pathogenesis.</title>
        <authorList>
            <person name="Tyler B.M."/>
            <person name="Tripathy S."/>
            <person name="Zhang X."/>
            <person name="Dehal P."/>
            <person name="Jiang R.H."/>
            <person name="Aerts A."/>
            <person name="Arredondo F.D."/>
            <person name="Baxter L."/>
            <person name="Bensasson D."/>
            <person name="Beynon J.L."/>
            <person name="Chapman J."/>
            <person name="Damasceno C.M."/>
            <person name="Dorrance A.E."/>
            <person name="Dou D."/>
            <person name="Dickerman A.W."/>
            <person name="Dubchak I.L."/>
            <person name="Garbelotto M."/>
            <person name="Gijzen M."/>
            <person name="Gordon S.G."/>
            <person name="Govers F."/>
            <person name="Grunwald N.J."/>
            <person name="Huang W."/>
            <person name="Ivors K.L."/>
            <person name="Jones R.W."/>
            <person name="Kamoun S."/>
            <person name="Krampis K."/>
            <person name="Lamour K.H."/>
            <person name="Lee M.K."/>
            <person name="McDonald W.H."/>
            <person name="Medina M."/>
            <person name="Meijer H.J."/>
            <person name="Nordberg E.K."/>
            <person name="Maclean D.J."/>
            <person name="Ospina-Giraldo M.D."/>
            <person name="Morris P.F."/>
            <person name="Phuntumart V."/>
            <person name="Putnam N.H."/>
            <person name="Rash S."/>
            <person name="Rose J.K."/>
            <person name="Sakihama Y."/>
            <person name="Salamov A.A."/>
            <person name="Savidor A."/>
            <person name="Scheuring C.F."/>
            <person name="Smith B.M."/>
            <person name="Sobral B.W."/>
            <person name="Terry A."/>
            <person name="Torto-Alalibo T.A."/>
            <person name="Win J."/>
            <person name="Xu Z."/>
            <person name="Zhang H."/>
            <person name="Grigoriev I.V."/>
            <person name="Rokhsar D.S."/>
            <person name="Boore J.L."/>
        </authorList>
    </citation>
    <scope>NUCLEOTIDE SEQUENCE [LARGE SCALE GENOMIC DNA]</scope>
    <source>
        <strain evidence="2 3">P6497</strain>
    </source>
</reference>
<feature type="region of interest" description="Disordered" evidence="1">
    <location>
        <begin position="18"/>
        <end position="41"/>
    </location>
</feature>
<dbReference type="GeneID" id="20655765"/>
<dbReference type="KEGG" id="psoj:PHYSODRAFT_484533"/>
<proteinExistence type="predicted"/>
<evidence type="ECO:0000313" key="3">
    <source>
        <dbReference type="Proteomes" id="UP000002640"/>
    </source>
</evidence>
<dbReference type="OMA" id="ASHHPKC"/>
<keyword evidence="3" id="KW-1185">Reference proteome</keyword>
<dbReference type="Proteomes" id="UP000002640">
    <property type="component" value="Unassembled WGS sequence"/>
</dbReference>
<evidence type="ECO:0000256" key="1">
    <source>
        <dbReference type="SAM" id="MobiDB-lite"/>
    </source>
</evidence>
<name>G4YSN7_PHYSP</name>
<protein>
    <submittedName>
        <fullName evidence="2">Uncharacterized protein</fullName>
    </submittedName>
</protein>
<feature type="non-terminal residue" evidence="2">
    <location>
        <position position="1"/>
    </location>
</feature>
<dbReference type="EMBL" id="JH159152">
    <property type="protein sequence ID" value="EGZ23530.1"/>
    <property type="molecule type" value="Genomic_DNA"/>
</dbReference>
<dbReference type="RefSeq" id="XP_009518818.1">
    <property type="nucleotide sequence ID" value="XM_009520523.1"/>
</dbReference>
<accession>G4YSN7</accession>
<sequence>AAPVPACVSPNRSEIASPAPLLPVPTLSKTDPPLPQVARRAQPVRPCCLRPRRHPECASAHCRS</sequence>